<feature type="non-terminal residue" evidence="2">
    <location>
        <position position="1"/>
    </location>
</feature>
<organism evidence="2">
    <name type="scientific">Triatoma infestans</name>
    <name type="common">Assassin bug</name>
    <dbReference type="NCBI Taxonomy" id="30076"/>
    <lineage>
        <taxon>Eukaryota</taxon>
        <taxon>Metazoa</taxon>
        <taxon>Ecdysozoa</taxon>
        <taxon>Arthropoda</taxon>
        <taxon>Hexapoda</taxon>
        <taxon>Insecta</taxon>
        <taxon>Pterygota</taxon>
        <taxon>Neoptera</taxon>
        <taxon>Paraneoptera</taxon>
        <taxon>Hemiptera</taxon>
        <taxon>Heteroptera</taxon>
        <taxon>Panheteroptera</taxon>
        <taxon>Cimicomorpha</taxon>
        <taxon>Reduviidae</taxon>
        <taxon>Triatominae</taxon>
        <taxon>Triatoma</taxon>
    </lineage>
</organism>
<feature type="compositionally biased region" description="Basic residues" evidence="1">
    <location>
        <begin position="132"/>
        <end position="150"/>
    </location>
</feature>
<dbReference type="EMBL" id="GEMB01007951">
    <property type="protein sequence ID" value="JAR95507.1"/>
    <property type="molecule type" value="Transcribed_RNA"/>
</dbReference>
<sequence>EFFFNGWNIKGSELLKVWMQQGTIKMWSIDYVQVPKDEHCGGENVEFGSCSVQDKDSKSYVKKTTPPLKAQAKVEGETATTVRKLGKQMNVTSVSTEYPTSLDSKSLGKVDQKVVYLKMVKNQKVIEEVGRKKMSKKKRRSGVVKKMKKT</sequence>
<reference evidence="2" key="1">
    <citation type="submission" date="2016-04" db="EMBL/GenBank/DDBJ databases">
        <authorList>
            <person name="Calderon-Fernandez G.M.Sr."/>
        </authorList>
    </citation>
    <scope>NUCLEOTIDE SEQUENCE</scope>
    <source>
        <strain evidence="2">Int1</strain>
        <tissue evidence="2">Integument</tissue>
    </source>
</reference>
<proteinExistence type="predicted"/>
<protein>
    <submittedName>
        <fullName evidence="2">Wd repeat and fyve domain-containing protein 3 isoform x1</fullName>
    </submittedName>
</protein>
<name>A0A161MFT6_TRIIF</name>
<evidence type="ECO:0000313" key="2">
    <source>
        <dbReference type="EMBL" id="JAR95507.1"/>
    </source>
</evidence>
<evidence type="ECO:0000256" key="1">
    <source>
        <dbReference type="SAM" id="MobiDB-lite"/>
    </source>
</evidence>
<dbReference type="AlphaFoldDB" id="A0A161MFT6"/>
<accession>A0A161MFT6</accession>
<feature type="region of interest" description="Disordered" evidence="1">
    <location>
        <begin position="130"/>
        <end position="150"/>
    </location>
</feature>
<reference evidence="2" key="2">
    <citation type="journal article" date="2017" name="J. Med. Entomol.">
        <title>Transcriptome Analysis of the Triatoma infestans (Hemiptera: Reduviidae) Integument.</title>
        <authorList>
            <person name="Calderon-Fernandez G.M."/>
            <person name="Moriconi D.E."/>
            <person name="Dulbecco A.B."/>
            <person name="Juarez M.P."/>
        </authorList>
    </citation>
    <scope>NUCLEOTIDE SEQUENCE</scope>
    <source>
        <strain evidence="2">Int1</strain>
        <tissue evidence="2">Integument</tissue>
    </source>
</reference>